<organism evidence="1 2">
    <name type="scientific">Saccharothrix espanaensis (strain ATCC 51144 / DSM 44229 / JCM 9112 / NBRC 15066 / NRRL 15764)</name>
    <dbReference type="NCBI Taxonomy" id="1179773"/>
    <lineage>
        <taxon>Bacteria</taxon>
        <taxon>Bacillati</taxon>
        <taxon>Actinomycetota</taxon>
        <taxon>Actinomycetes</taxon>
        <taxon>Pseudonocardiales</taxon>
        <taxon>Pseudonocardiaceae</taxon>
        <taxon>Saccharothrix</taxon>
    </lineage>
</organism>
<dbReference type="KEGG" id="sesp:BN6_77790"/>
<proteinExistence type="predicted"/>
<gene>
    <name evidence="1" type="ordered locus">BN6_77790</name>
</gene>
<dbReference type="HOGENOM" id="CLU_2481447_0_0_11"/>
<dbReference type="PATRIC" id="fig|1179773.3.peg.7855"/>
<dbReference type="EMBL" id="HE804045">
    <property type="protein sequence ID" value="CCH34999.1"/>
    <property type="molecule type" value="Genomic_DNA"/>
</dbReference>
<sequence>MAFYVLAYPEEQASASLVEPTAGQPSLIAEIGDSQIAVQLSNHPGAARLAAKFAWDLAKAATEFATRCQQLASPYAPAQGKHAELIN</sequence>
<reference evidence="1 2" key="1">
    <citation type="journal article" date="2012" name="BMC Genomics">
        <title>Complete genome sequence of Saccharothrix espanaensis DSM 44229T and comparison to the other completely sequenced Pseudonocardiaceae.</title>
        <authorList>
            <person name="Strobel T."/>
            <person name="Al-Dilaimi A."/>
            <person name="Blom J."/>
            <person name="Gessner A."/>
            <person name="Kalinowski J."/>
            <person name="Luzhetska M."/>
            <person name="Puhler A."/>
            <person name="Szczepanowski R."/>
            <person name="Bechthold A."/>
            <person name="Ruckert C."/>
        </authorList>
    </citation>
    <scope>NUCLEOTIDE SEQUENCE [LARGE SCALE GENOMIC DNA]</scope>
    <source>
        <strain evidence="2">ATCC 51144 / DSM 44229 / JCM 9112 / NBRC 15066 / NRRL 15764</strain>
    </source>
</reference>
<dbReference type="BioCyc" id="SESP1179773:BN6_RS37605-MONOMER"/>
<protein>
    <submittedName>
        <fullName evidence="1">Uncharacterized protein</fullName>
    </submittedName>
</protein>
<dbReference type="Proteomes" id="UP000006281">
    <property type="component" value="Chromosome"/>
</dbReference>
<accession>K0KDZ0</accession>
<evidence type="ECO:0000313" key="1">
    <source>
        <dbReference type="EMBL" id="CCH34999.1"/>
    </source>
</evidence>
<dbReference type="OrthoDB" id="3700417at2"/>
<dbReference type="AlphaFoldDB" id="K0KDZ0"/>
<name>K0KDZ0_SACES</name>
<dbReference type="RefSeq" id="WP_015105108.1">
    <property type="nucleotide sequence ID" value="NC_019673.1"/>
</dbReference>
<keyword evidence="2" id="KW-1185">Reference proteome</keyword>
<evidence type="ECO:0000313" key="2">
    <source>
        <dbReference type="Proteomes" id="UP000006281"/>
    </source>
</evidence>